<dbReference type="Proteomes" id="UP000309997">
    <property type="component" value="Unassembled WGS sequence"/>
</dbReference>
<evidence type="ECO:0000313" key="2">
    <source>
        <dbReference type="Proteomes" id="UP000309997"/>
    </source>
</evidence>
<organism evidence="1 2">
    <name type="scientific">Populus alba</name>
    <name type="common">White poplar</name>
    <dbReference type="NCBI Taxonomy" id="43335"/>
    <lineage>
        <taxon>Eukaryota</taxon>
        <taxon>Viridiplantae</taxon>
        <taxon>Streptophyta</taxon>
        <taxon>Embryophyta</taxon>
        <taxon>Tracheophyta</taxon>
        <taxon>Spermatophyta</taxon>
        <taxon>Magnoliopsida</taxon>
        <taxon>eudicotyledons</taxon>
        <taxon>Gunneridae</taxon>
        <taxon>Pentapetalae</taxon>
        <taxon>rosids</taxon>
        <taxon>fabids</taxon>
        <taxon>Malpighiales</taxon>
        <taxon>Salicaceae</taxon>
        <taxon>Saliceae</taxon>
        <taxon>Populus</taxon>
    </lineage>
</organism>
<name>A0ACC4AFT8_POPAL</name>
<keyword evidence="2" id="KW-1185">Reference proteome</keyword>
<protein>
    <submittedName>
        <fullName evidence="1">Uncharacterized protein</fullName>
    </submittedName>
</protein>
<proteinExistence type="predicted"/>
<reference evidence="1 2" key="1">
    <citation type="journal article" date="2024" name="Plant Biotechnol. J.">
        <title>Genome and CRISPR/Cas9 system of a widespread forest tree (Populus alba) in the world.</title>
        <authorList>
            <person name="Liu Y.J."/>
            <person name="Jiang P.F."/>
            <person name="Han X.M."/>
            <person name="Li X.Y."/>
            <person name="Wang H.M."/>
            <person name="Wang Y.J."/>
            <person name="Wang X.X."/>
            <person name="Zeng Q.Y."/>
        </authorList>
    </citation>
    <scope>NUCLEOTIDE SEQUENCE [LARGE SCALE GENOMIC DNA]</scope>
    <source>
        <strain evidence="2">cv. PAL-ZL1</strain>
    </source>
</reference>
<comment type="caution">
    <text evidence="1">The sequence shown here is derived from an EMBL/GenBank/DDBJ whole genome shotgun (WGS) entry which is preliminary data.</text>
</comment>
<sequence>MQGIKNHPSKWSIKSQKEMGRREFQYAFLNLAMVPAGATCVVFSSLLKTSSWKASAWSADSVPVRYLIVQFVVLLVNCSAETSCC</sequence>
<evidence type="ECO:0000313" key="1">
    <source>
        <dbReference type="EMBL" id="KAL3564990.1"/>
    </source>
</evidence>
<dbReference type="EMBL" id="RCHU02000019">
    <property type="protein sequence ID" value="KAL3564990.1"/>
    <property type="molecule type" value="Genomic_DNA"/>
</dbReference>
<gene>
    <name evidence="1" type="ORF">D5086_033036</name>
</gene>
<accession>A0ACC4AFT8</accession>